<accession>S4XG29</accession>
<dbReference type="GO" id="GO:0003700">
    <property type="term" value="F:DNA-binding transcription factor activity"/>
    <property type="evidence" value="ECO:0007669"/>
    <property type="project" value="TreeGrafter"/>
</dbReference>
<dbReference type="SUPFAM" id="SSF48498">
    <property type="entry name" value="Tetracyclin repressor-like, C-terminal domain"/>
    <property type="match status" value="1"/>
</dbReference>
<dbReference type="EMBL" id="CP003696">
    <property type="protein sequence ID" value="AGP30615.1"/>
    <property type="molecule type" value="Genomic_DNA"/>
</dbReference>
<dbReference type="InterPro" id="IPR036271">
    <property type="entry name" value="Tet_transcr_reg_TetR-rel_C_sf"/>
</dbReference>
<evidence type="ECO:0000256" key="2">
    <source>
        <dbReference type="ARBA" id="ARBA00023125"/>
    </source>
</evidence>
<dbReference type="Proteomes" id="UP000014809">
    <property type="component" value="Chromosome"/>
</dbReference>
<dbReference type="PRINTS" id="PR00455">
    <property type="entry name" value="HTHTETR"/>
</dbReference>
<dbReference type="HOGENOM" id="CLU_069543_2_2_11"/>
<reference evidence="6 7" key="1">
    <citation type="submission" date="2012-06" db="EMBL/GenBank/DDBJ databases">
        <title>Complete genome sequence of Corynebacterium terpenotabidum Y-11 (=DSM 44721).</title>
        <authorList>
            <person name="Ruckert C."/>
            <person name="Albersmeier A."/>
            <person name="Al-Dilaimi A."/>
            <person name="Szczepanowski R."/>
            <person name="Kalinowski J."/>
        </authorList>
    </citation>
    <scope>NUCLEOTIDE SEQUENCE [LARGE SCALE GENOMIC DNA]</scope>
    <source>
        <strain evidence="6 7">Y-11</strain>
    </source>
</reference>
<dbReference type="PATRIC" id="fig|1200352.3.peg.978"/>
<dbReference type="STRING" id="1200352.A606_04830"/>
<gene>
    <name evidence="6" type="ORF">A606_04830</name>
</gene>
<dbReference type="RefSeq" id="WP_020440977.1">
    <property type="nucleotide sequence ID" value="NC_021663.1"/>
</dbReference>
<name>S4XG29_9CORY</name>
<dbReference type="PANTHER" id="PTHR30055:SF151">
    <property type="entry name" value="TRANSCRIPTIONAL REGULATORY PROTEIN"/>
    <property type="match status" value="1"/>
</dbReference>
<keyword evidence="2 4" id="KW-0238">DNA-binding</keyword>
<evidence type="ECO:0000256" key="4">
    <source>
        <dbReference type="PROSITE-ProRule" id="PRU00335"/>
    </source>
</evidence>
<dbReference type="SUPFAM" id="SSF46689">
    <property type="entry name" value="Homeodomain-like"/>
    <property type="match status" value="1"/>
</dbReference>
<evidence type="ECO:0000313" key="6">
    <source>
        <dbReference type="EMBL" id="AGP30615.1"/>
    </source>
</evidence>
<protein>
    <submittedName>
        <fullName evidence="6">TetR family transcriptional regulator</fullName>
    </submittedName>
</protein>
<dbReference type="InterPro" id="IPR001647">
    <property type="entry name" value="HTH_TetR"/>
</dbReference>
<dbReference type="PROSITE" id="PS50977">
    <property type="entry name" value="HTH_TETR_2"/>
    <property type="match status" value="1"/>
</dbReference>
<dbReference type="AlphaFoldDB" id="S4XG29"/>
<keyword evidence="3" id="KW-0804">Transcription</keyword>
<dbReference type="eggNOG" id="COG1309">
    <property type="taxonomic scope" value="Bacteria"/>
</dbReference>
<proteinExistence type="predicted"/>
<dbReference type="GO" id="GO:0000976">
    <property type="term" value="F:transcription cis-regulatory region binding"/>
    <property type="evidence" value="ECO:0007669"/>
    <property type="project" value="TreeGrafter"/>
</dbReference>
<keyword evidence="1" id="KW-0805">Transcription regulation</keyword>
<evidence type="ECO:0000313" key="7">
    <source>
        <dbReference type="Proteomes" id="UP000014809"/>
    </source>
</evidence>
<feature type="DNA-binding region" description="H-T-H motif" evidence="4">
    <location>
        <begin position="25"/>
        <end position="44"/>
    </location>
</feature>
<organism evidence="6 7">
    <name type="scientific">Corynebacterium terpenotabidum Y-11</name>
    <dbReference type="NCBI Taxonomy" id="1200352"/>
    <lineage>
        <taxon>Bacteria</taxon>
        <taxon>Bacillati</taxon>
        <taxon>Actinomycetota</taxon>
        <taxon>Actinomycetes</taxon>
        <taxon>Mycobacteriales</taxon>
        <taxon>Corynebacteriaceae</taxon>
        <taxon>Corynebacterium</taxon>
    </lineage>
</organism>
<evidence type="ECO:0000256" key="1">
    <source>
        <dbReference type="ARBA" id="ARBA00023015"/>
    </source>
</evidence>
<dbReference type="KEGG" id="cter:A606_04830"/>
<dbReference type="InterPro" id="IPR050109">
    <property type="entry name" value="HTH-type_TetR-like_transc_reg"/>
</dbReference>
<evidence type="ECO:0000259" key="5">
    <source>
        <dbReference type="PROSITE" id="PS50977"/>
    </source>
</evidence>
<evidence type="ECO:0000256" key="3">
    <source>
        <dbReference type="ARBA" id="ARBA00023163"/>
    </source>
</evidence>
<dbReference type="Pfam" id="PF00440">
    <property type="entry name" value="TetR_N"/>
    <property type="match status" value="1"/>
</dbReference>
<dbReference type="Gene3D" id="1.10.357.10">
    <property type="entry name" value="Tetracycline Repressor, domain 2"/>
    <property type="match status" value="1"/>
</dbReference>
<keyword evidence="7" id="KW-1185">Reference proteome</keyword>
<dbReference type="PANTHER" id="PTHR30055">
    <property type="entry name" value="HTH-TYPE TRANSCRIPTIONAL REGULATOR RUTR"/>
    <property type="match status" value="1"/>
</dbReference>
<feature type="domain" description="HTH tetR-type" evidence="5">
    <location>
        <begin position="2"/>
        <end position="62"/>
    </location>
</feature>
<dbReference type="Gene3D" id="1.10.10.60">
    <property type="entry name" value="Homeodomain-like"/>
    <property type="match status" value="1"/>
</dbReference>
<sequence length="193" mass="20139">MQLNPELILTTAFEILDEYGLGDLSMRRLARTLEVAPGALYWHYPSKQALLGAVADQILGAPDGTDPTDPTPDVAWQDRTRASAAALLDRLLSTRDGAEIVSAALATGTLSRNPVDPVVAALSGSPAADPELVGWVLVRYLLGAATELQTAGTVDPDASPAAPADIARILAGVDLILTGASMVGPRELENDEC</sequence>
<dbReference type="InterPro" id="IPR009057">
    <property type="entry name" value="Homeodomain-like_sf"/>
</dbReference>